<gene>
    <name evidence="1" type="ORF">GCM10017557_81600</name>
</gene>
<name>A0A7G1PFJ7_9ACTN</name>
<organism evidence="1 2">
    <name type="scientific">Streptomyces aurantiacus</name>
    <dbReference type="NCBI Taxonomy" id="47760"/>
    <lineage>
        <taxon>Bacteria</taxon>
        <taxon>Bacillati</taxon>
        <taxon>Actinomycetota</taxon>
        <taxon>Actinomycetes</taxon>
        <taxon>Kitasatosporales</taxon>
        <taxon>Streptomycetaceae</taxon>
        <taxon>Streptomyces</taxon>
        <taxon>Streptomyces aurantiacus group</taxon>
    </lineage>
</organism>
<sequence>MAHGGPLGWIRLARRPGQTVTLVWHIGGGGQSRRRGTTAGGVSGRRHVAQAAVPCSDLAEIYVKGADVNHVRDAPRTLGALGRLAGSPS</sequence>
<dbReference type="AlphaFoldDB" id="A0A7G1PFJ7"/>
<dbReference type="EMBL" id="AP023440">
    <property type="protein sequence ID" value="BCL33301.1"/>
    <property type="molecule type" value="Genomic_DNA"/>
</dbReference>
<protein>
    <submittedName>
        <fullName evidence="1">Uncharacterized protein</fullName>
    </submittedName>
</protein>
<accession>A0A7G1PFJ7</accession>
<evidence type="ECO:0000313" key="2">
    <source>
        <dbReference type="Proteomes" id="UP000516444"/>
    </source>
</evidence>
<reference evidence="1 2" key="1">
    <citation type="journal article" date="2014" name="Int. J. Syst. Evol. Microbiol.">
        <title>Complete genome sequence of Corynebacterium casei LMG S-19264T (=DSM 44701T), isolated from a smear-ripened cheese.</title>
        <authorList>
            <consortium name="US DOE Joint Genome Institute (JGI-PGF)"/>
            <person name="Walter F."/>
            <person name="Albersmeier A."/>
            <person name="Kalinowski J."/>
            <person name="Ruckert C."/>
        </authorList>
    </citation>
    <scope>NUCLEOTIDE SEQUENCE [LARGE SCALE GENOMIC DNA]</scope>
    <source>
        <strain evidence="1 2">JCM 4677</strain>
    </source>
</reference>
<dbReference type="Proteomes" id="UP000516444">
    <property type="component" value="Chromosome"/>
</dbReference>
<evidence type="ECO:0000313" key="1">
    <source>
        <dbReference type="EMBL" id="BCL33301.1"/>
    </source>
</evidence>
<proteinExistence type="predicted"/>
<dbReference type="KEGG" id="sgm:GCM10017557_81600"/>
<keyword evidence="2" id="KW-1185">Reference proteome</keyword>